<organism evidence="1 2">
    <name type="scientific">Colletotrichum simmondsii</name>
    <dbReference type="NCBI Taxonomy" id="703756"/>
    <lineage>
        <taxon>Eukaryota</taxon>
        <taxon>Fungi</taxon>
        <taxon>Dikarya</taxon>
        <taxon>Ascomycota</taxon>
        <taxon>Pezizomycotina</taxon>
        <taxon>Sordariomycetes</taxon>
        <taxon>Hypocreomycetidae</taxon>
        <taxon>Glomerellales</taxon>
        <taxon>Glomerellaceae</taxon>
        <taxon>Colletotrichum</taxon>
        <taxon>Colletotrichum acutatum species complex</taxon>
    </lineage>
</organism>
<sequence length="269" mass="31166">MKLCSDFAIGSNEQSETNPRNAHPLWKALPQELRLMVLEKLPPLATERHEMARWSSVSKEWQYFFEPGIFESLSIRPCRREIGRMDQVVRGYRTKLVRNITLLIGTAEFTGAEYNQQENVNTVAAINVVVTKALTALFLVLSQWGKATPEHHIALELCAGSNAENHNKPPCNAFHRYSRHRAQGNRTLDGKKRLLSTFSYPDFQTQELPQVPIIERFSMDRQHYRSFPEEFWENIIASMPCIQYFGYMYWPAFGRNDQGIRDVVSEKIL</sequence>
<evidence type="ECO:0000313" key="1">
    <source>
        <dbReference type="EMBL" id="KXH33029.1"/>
    </source>
</evidence>
<keyword evidence="2" id="KW-1185">Reference proteome</keyword>
<dbReference type="EMBL" id="JFBX01000625">
    <property type="protein sequence ID" value="KXH33029.1"/>
    <property type="molecule type" value="Genomic_DNA"/>
</dbReference>
<protein>
    <submittedName>
        <fullName evidence="1">Uncharacterized protein</fullName>
    </submittedName>
</protein>
<comment type="caution">
    <text evidence="1">The sequence shown here is derived from an EMBL/GenBank/DDBJ whole genome shotgun (WGS) entry which is preliminary data.</text>
</comment>
<proteinExistence type="predicted"/>
<reference evidence="1 2" key="1">
    <citation type="submission" date="2014-02" db="EMBL/GenBank/DDBJ databases">
        <title>The genome sequence of Colletotrichum simmondsii CBS122122.</title>
        <authorList>
            <person name="Baroncelli R."/>
            <person name="Thon M.R."/>
        </authorList>
    </citation>
    <scope>NUCLEOTIDE SEQUENCE [LARGE SCALE GENOMIC DNA]</scope>
    <source>
        <strain evidence="1 2">CBS122122</strain>
    </source>
</reference>
<gene>
    <name evidence="1" type="ORF">CSIM01_05164</name>
</gene>
<dbReference type="Proteomes" id="UP000070328">
    <property type="component" value="Unassembled WGS sequence"/>
</dbReference>
<name>A0A135SAU5_9PEZI</name>
<dbReference type="AlphaFoldDB" id="A0A135SAU5"/>
<dbReference type="OrthoDB" id="4840822at2759"/>
<evidence type="ECO:0000313" key="2">
    <source>
        <dbReference type="Proteomes" id="UP000070328"/>
    </source>
</evidence>
<accession>A0A135SAU5</accession>